<organism evidence="2 3">
    <name type="scientific">Salicibibacter kimchii</name>
    <dbReference type="NCBI Taxonomy" id="2099786"/>
    <lineage>
        <taxon>Bacteria</taxon>
        <taxon>Bacillati</taxon>
        <taxon>Bacillota</taxon>
        <taxon>Bacilli</taxon>
        <taxon>Bacillales</taxon>
        <taxon>Bacillaceae</taxon>
        <taxon>Salicibibacter</taxon>
    </lineage>
</organism>
<dbReference type="InterPro" id="IPR019546">
    <property type="entry name" value="TAT_signal_bac_arc"/>
</dbReference>
<feature type="region of interest" description="Disordered" evidence="1">
    <location>
        <begin position="1"/>
        <end position="23"/>
    </location>
</feature>
<dbReference type="EMBL" id="CP031092">
    <property type="protein sequence ID" value="AXF57003.1"/>
    <property type="molecule type" value="Genomic_DNA"/>
</dbReference>
<keyword evidence="3" id="KW-1185">Reference proteome</keyword>
<protein>
    <submittedName>
        <fullName evidence="2">Gluconate 2-dehydrogenase subunit 3 family protein</fullName>
    </submittedName>
</protein>
<name>A0A345C1C2_9BACI</name>
<dbReference type="Pfam" id="PF13618">
    <property type="entry name" value="Gluconate_2-dh3"/>
    <property type="match status" value="1"/>
</dbReference>
<dbReference type="NCBIfam" id="TIGR01409">
    <property type="entry name" value="TAT_signal_seq"/>
    <property type="match status" value="1"/>
</dbReference>
<gene>
    <name evidence="2" type="ORF">DT065_14020</name>
</gene>
<dbReference type="InterPro" id="IPR027056">
    <property type="entry name" value="Gluconate_2DH_su3"/>
</dbReference>
<sequence>MSNNKDSQKDNTTSNEIGKEHGITRRKFIKNTGMIVGGVAGGSLLGGMLTNNFQAETTNSPVYEEETSTFTEARMFFTRYEDFVVLMQATERIFPEDDNGPGAIDLGVPYFIDKQLAGSWGINGSDYRKGPFPGSEPSVDTSTQTRGEIFINGLRKMNQLSHKQFGASFDDVEKNQQIDILMHFENDEVDMKGVAASDFFSLLRQMTLEGAYADPLYGGNKNMEGWKMKEFPGAVHSYEDIIENDEFIKMDPISLEDYQQG</sequence>
<dbReference type="PROSITE" id="PS51318">
    <property type="entry name" value="TAT"/>
    <property type="match status" value="1"/>
</dbReference>
<evidence type="ECO:0000313" key="2">
    <source>
        <dbReference type="EMBL" id="AXF57003.1"/>
    </source>
</evidence>
<dbReference type="InterPro" id="IPR006311">
    <property type="entry name" value="TAT_signal"/>
</dbReference>
<dbReference type="OrthoDB" id="8400810at2"/>
<dbReference type="RefSeq" id="WP_114374431.1">
    <property type="nucleotide sequence ID" value="NZ_CP031092.1"/>
</dbReference>
<evidence type="ECO:0000313" key="3">
    <source>
        <dbReference type="Proteomes" id="UP000252100"/>
    </source>
</evidence>
<dbReference type="AlphaFoldDB" id="A0A345C1C2"/>
<reference evidence="2 3" key="1">
    <citation type="journal article" date="2018" name="J. Microbiol.">
        <title>Salicibibacter kimchii gen. nov., sp. nov., a moderately halophilic and alkalitolerant bacterium in the family Bacillaceae, isolated from kimchi.</title>
        <authorList>
            <person name="Jang J.Y."/>
            <person name="Oh Y.J."/>
            <person name="Lim S.K."/>
            <person name="Park H.K."/>
            <person name="Lee C."/>
            <person name="Kim J.Y."/>
            <person name="Lee M.A."/>
            <person name="Choi H.J."/>
        </authorList>
    </citation>
    <scope>NUCLEOTIDE SEQUENCE [LARGE SCALE GENOMIC DNA]</scope>
    <source>
        <strain evidence="2 3">NKC1-1</strain>
    </source>
</reference>
<feature type="compositionally biased region" description="Polar residues" evidence="1">
    <location>
        <begin position="1"/>
        <end position="16"/>
    </location>
</feature>
<evidence type="ECO:0000256" key="1">
    <source>
        <dbReference type="SAM" id="MobiDB-lite"/>
    </source>
</evidence>
<accession>A0A345C1C2</accession>
<proteinExistence type="predicted"/>
<dbReference type="Proteomes" id="UP000252100">
    <property type="component" value="Chromosome"/>
</dbReference>
<dbReference type="KEGG" id="rue:DT065_14020"/>